<feature type="domain" description="Ribosome recycling factor" evidence="7">
    <location>
        <begin position="24"/>
        <end position="185"/>
    </location>
</feature>
<evidence type="ECO:0000259" key="7">
    <source>
        <dbReference type="Pfam" id="PF01765"/>
    </source>
</evidence>
<protein>
    <recommendedName>
        <fullName evidence="6">Ribosome-recycling factor</fullName>
        <shortName evidence="6">RRF</shortName>
    </recommendedName>
    <alternativeName>
        <fullName evidence="6">Ribosome-releasing factor</fullName>
    </alternativeName>
</protein>
<dbReference type="GO" id="GO:0005737">
    <property type="term" value="C:cytoplasm"/>
    <property type="evidence" value="ECO:0007669"/>
    <property type="project" value="UniProtKB-SubCell"/>
</dbReference>
<dbReference type="GO" id="GO:0006415">
    <property type="term" value="P:translational termination"/>
    <property type="evidence" value="ECO:0007669"/>
    <property type="project" value="UniProtKB-UniRule"/>
</dbReference>
<dbReference type="Gene3D" id="1.10.132.20">
    <property type="entry name" value="Ribosome-recycling factor"/>
    <property type="match status" value="1"/>
</dbReference>
<gene>
    <name evidence="6" type="primary">frr</name>
    <name evidence="8" type="ORF">DFO77_12540</name>
</gene>
<evidence type="ECO:0000256" key="5">
    <source>
        <dbReference type="ARBA" id="ARBA00025050"/>
    </source>
</evidence>
<organism evidence="8 9">
    <name type="scientific">Marinilabilia salmonicolor</name>
    <dbReference type="NCBI Taxonomy" id="989"/>
    <lineage>
        <taxon>Bacteria</taxon>
        <taxon>Pseudomonadati</taxon>
        <taxon>Bacteroidota</taxon>
        <taxon>Bacteroidia</taxon>
        <taxon>Marinilabiliales</taxon>
        <taxon>Marinilabiliaceae</taxon>
        <taxon>Marinilabilia</taxon>
    </lineage>
</organism>
<evidence type="ECO:0000256" key="1">
    <source>
        <dbReference type="ARBA" id="ARBA00004496"/>
    </source>
</evidence>
<dbReference type="FunFam" id="1.10.132.20:FF:000001">
    <property type="entry name" value="Ribosome-recycling factor"/>
    <property type="match status" value="1"/>
</dbReference>
<dbReference type="RefSeq" id="WP_106151825.1">
    <property type="nucleotide sequence ID" value="NZ_PVTS01000002.1"/>
</dbReference>
<keyword evidence="4 6" id="KW-0648">Protein biosynthesis</keyword>
<evidence type="ECO:0000256" key="4">
    <source>
        <dbReference type="ARBA" id="ARBA00022917"/>
    </source>
</evidence>
<dbReference type="HAMAP" id="MF_00040">
    <property type="entry name" value="RRF"/>
    <property type="match status" value="1"/>
</dbReference>
<dbReference type="NCBIfam" id="TIGR00496">
    <property type="entry name" value="frr"/>
    <property type="match status" value="1"/>
</dbReference>
<comment type="function">
    <text evidence="5 6">Responsible for the release of ribosomes from messenger RNA at the termination of protein biosynthesis. May increase the efficiency of translation by recycling ribosomes from one round of translation to another.</text>
</comment>
<accession>A0A2T0XSB0</accession>
<dbReference type="Proteomes" id="UP000252733">
    <property type="component" value="Unassembled WGS sequence"/>
</dbReference>
<proteinExistence type="inferred from homology"/>
<dbReference type="AlphaFoldDB" id="A0A2T0XSB0"/>
<dbReference type="FunFam" id="3.30.1360.40:FF:000001">
    <property type="entry name" value="Ribosome-recycling factor"/>
    <property type="match status" value="1"/>
</dbReference>
<evidence type="ECO:0000313" key="9">
    <source>
        <dbReference type="Proteomes" id="UP000252733"/>
    </source>
</evidence>
<dbReference type="GO" id="GO:0043023">
    <property type="term" value="F:ribosomal large subunit binding"/>
    <property type="evidence" value="ECO:0007669"/>
    <property type="project" value="TreeGrafter"/>
</dbReference>
<dbReference type="PANTHER" id="PTHR20982:SF3">
    <property type="entry name" value="MITOCHONDRIAL RIBOSOME RECYCLING FACTOR PSEUDO 1"/>
    <property type="match status" value="1"/>
</dbReference>
<evidence type="ECO:0000313" key="8">
    <source>
        <dbReference type="EMBL" id="RCW29847.1"/>
    </source>
</evidence>
<dbReference type="InterPro" id="IPR023584">
    <property type="entry name" value="Ribosome_recyc_fac_dom"/>
</dbReference>
<comment type="similarity">
    <text evidence="2 6">Belongs to the RRF family.</text>
</comment>
<keyword evidence="3 6" id="KW-0963">Cytoplasm</keyword>
<dbReference type="STRING" id="1168289.GCA_000259075_00511"/>
<dbReference type="EMBL" id="QPIZ01000025">
    <property type="protein sequence ID" value="RCW29847.1"/>
    <property type="molecule type" value="Genomic_DNA"/>
</dbReference>
<dbReference type="OrthoDB" id="9804006at2"/>
<dbReference type="InterPro" id="IPR036191">
    <property type="entry name" value="RRF_sf"/>
</dbReference>
<dbReference type="Gene3D" id="3.30.1360.40">
    <property type="match status" value="1"/>
</dbReference>
<dbReference type="Pfam" id="PF01765">
    <property type="entry name" value="RRF"/>
    <property type="match status" value="1"/>
</dbReference>
<dbReference type="CDD" id="cd00520">
    <property type="entry name" value="RRF"/>
    <property type="match status" value="1"/>
</dbReference>
<dbReference type="SUPFAM" id="SSF55194">
    <property type="entry name" value="Ribosome recycling factor, RRF"/>
    <property type="match status" value="1"/>
</dbReference>
<dbReference type="PANTHER" id="PTHR20982">
    <property type="entry name" value="RIBOSOME RECYCLING FACTOR"/>
    <property type="match status" value="1"/>
</dbReference>
<evidence type="ECO:0000256" key="2">
    <source>
        <dbReference type="ARBA" id="ARBA00005912"/>
    </source>
</evidence>
<dbReference type="InterPro" id="IPR002661">
    <property type="entry name" value="Ribosome_recyc_fac"/>
</dbReference>
<comment type="subcellular location">
    <subcellularLocation>
        <location evidence="1 6">Cytoplasm</location>
    </subcellularLocation>
</comment>
<evidence type="ECO:0000256" key="3">
    <source>
        <dbReference type="ARBA" id="ARBA00022490"/>
    </source>
</evidence>
<evidence type="ECO:0000256" key="6">
    <source>
        <dbReference type="HAMAP-Rule" id="MF_00040"/>
    </source>
</evidence>
<reference evidence="8 9" key="1">
    <citation type="submission" date="2018-07" db="EMBL/GenBank/DDBJ databases">
        <title>Freshwater and sediment microbial communities from various areas in North America, analyzing microbe dynamics in response to fracking.</title>
        <authorList>
            <person name="Lamendella R."/>
        </authorList>
    </citation>
    <scope>NUCLEOTIDE SEQUENCE [LARGE SCALE GENOMIC DNA]</scope>
    <source>
        <strain evidence="8 9">160A</strain>
    </source>
</reference>
<sequence length="187" mass="21205">MEDDVQILLESAEENMQKAIDHLDRELGKVRAGKANPKMLDGIMVDYYGSMTPLQQVASVNTPDPRTIAVQPWERGMIGPIEKAIMNANLGLNPDNNGELVRINIPPLTEERRQGLVKQVKKEGEEARISIRNARRDVMNDLKKLKKDGLPEDMEKDAEDQVQKLTDNFTKKVDDLLEKKEKDIMTV</sequence>
<keyword evidence="9" id="KW-1185">Reference proteome</keyword>
<comment type="caution">
    <text evidence="8">The sequence shown here is derived from an EMBL/GenBank/DDBJ whole genome shotgun (WGS) entry which is preliminary data.</text>
</comment>
<name>A0A2T0XSB0_9BACT</name>